<evidence type="ECO:0000256" key="2">
    <source>
        <dbReference type="SAM" id="SignalP"/>
    </source>
</evidence>
<feature type="chain" id="PRO_5043012797" evidence="2">
    <location>
        <begin position="23"/>
        <end position="273"/>
    </location>
</feature>
<feature type="region of interest" description="Disordered" evidence="1">
    <location>
        <begin position="209"/>
        <end position="239"/>
    </location>
</feature>
<protein>
    <submittedName>
        <fullName evidence="3">Uncharacterized protein</fullName>
    </submittedName>
</protein>
<gene>
    <name evidence="3" type="ORF">V1264_014134</name>
</gene>
<feature type="region of interest" description="Disordered" evidence="1">
    <location>
        <begin position="66"/>
        <end position="85"/>
    </location>
</feature>
<dbReference type="AlphaFoldDB" id="A0AAN9BRU8"/>
<keyword evidence="4" id="KW-1185">Reference proteome</keyword>
<feature type="compositionally biased region" description="Basic and acidic residues" evidence="1">
    <location>
        <begin position="224"/>
        <end position="239"/>
    </location>
</feature>
<reference evidence="3 4" key="1">
    <citation type="submission" date="2024-02" db="EMBL/GenBank/DDBJ databases">
        <title>Chromosome-scale genome assembly of the rough periwinkle Littorina saxatilis.</title>
        <authorList>
            <person name="De Jode A."/>
            <person name="Faria R."/>
            <person name="Formenti G."/>
            <person name="Sims Y."/>
            <person name="Smith T.P."/>
            <person name="Tracey A."/>
            <person name="Wood J.M.D."/>
            <person name="Zagrodzka Z.B."/>
            <person name="Johannesson K."/>
            <person name="Butlin R.K."/>
            <person name="Leder E.H."/>
        </authorList>
    </citation>
    <scope>NUCLEOTIDE SEQUENCE [LARGE SCALE GENOMIC DNA]</scope>
    <source>
        <strain evidence="3">Snail1</strain>
        <tissue evidence="3">Muscle</tissue>
    </source>
</reference>
<dbReference type="EMBL" id="JBAMIC010000003">
    <property type="protein sequence ID" value="KAK7110219.1"/>
    <property type="molecule type" value="Genomic_DNA"/>
</dbReference>
<name>A0AAN9BRU8_9CAEN</name>
<sequence length="273" mass="29976">MSRHRAGCMSRPAACLVPIAFAGPCQCPGLTVADLKVPLAVSGLLASSSQLPATVCCPHPPRMTSPTECSSESAGTLSSVQRSSRSPRIVFRAECSPCSVESGNGAQLKQSSERNNECLLRKPGNTILLQQNLSRTRRKTTTAFFEILGYLLCLMRTVRRTSILLCENLETPIFLSSSQRMLKPLFCLNRLRGKHKDCLLRESDNTVLHRQDSEKSEDCLPESRAGRENGKQEEEWVRDRGHGRSVNNVLGPLLVSVILGEQPALPPPLPVFL</sequence>
<evidence type="ECO:0000313" key="4">
    <source>
        <dbReference type="Proteomes" id="UP001374579"/>
    </source>
</evidence>
<organism evidence="3 4">
    <name type="scientific">Littorina saxatilis</name>
    <dbReference type="NCBI Taxonomy" id="31220"/>
    <lineage>
        <taxon>Eukaryota</taxon>
        <taxon>Metazoa</taxon>
        <taxon>Spiralia</taxon>
        <taxon>Lophotrochozoa</taxon>
        <taxon>Mollusca</taxon>
        <taxon>Gastropoda</taxon>
        <taxon>Caenogastropoda</taxon>
        <taxon>Littorinimorpha</taxon>
        <taxon>Littorinoidea</taxon>
        <taxon>Littorinidae</taxon>
        <taxon>Littorina</taxon>
    </lineage>
</organism>
<proteinExistence type="predicted"/>
<feature type="signal peptide" evidence="2">
    <location>
        <begin position="1"/>
        <end position="22"/>
    </location>
</feature>
<evidence type="ECO:0000256" key="1">
    <source>
        <dbReference type="SAM" id="MobiDB-lite"/>
    </source>
</evidence>
<feature type="compositionally biased region" description="Basic and acidic residues" evidence="1">
    <location>
        <begin position="209"/>
        <end position="218"/>
    </location>
</feature>
<keyword evidence="2" id="KW-0732">Signal</keyword>
<accession>A0AAN9BRU8</accession>
<dbReference type="Proteomes" id="UP001374579">
    <property type="component" value="Unassembled WGS sequence"/>
</dbReference>
<evidence type="ECO:0000313" key="3">
    <source>
        <dbReference type="EMBL" id="KAK7110219.1"/>
    </source>
</evidence>
<comment type="caution">
    <text evidence="3">The sequence shown here is derived from an EMBL/GenBank/DDBJ whole genome shotgun (WGS) entry which is preliminary data.</text>
</comment>